<evidence type="ECO:0000313" key="10">
    <source>
        <dbReference type="EMBL" id="MBG6138826.1"/>
    </source>
</evidence>
<keyword evidence="7 9" id="KW-0472">Membrane</keyword>
<organism evidence="10 11">
    <name type="scientific">Longispora fulva</name>
    <dbReference type="NCBI Taxonomy" id="619741"/>
    <lineage>
        <taxon>Bacteria</taxon>
        <taxon>Bacillati</taxon>
        <taxon>Actinomycetota</taxon>
        <taxon>Actinomycetes</taxon>
        <taxon>Micromonosporales</taxon>
        <taxon>Micromonosporaceae</taxon>
        <taxon>Longispora</taxon>
    </lineage>
</organism>
<keyword evidence="3 9" id="KW-0812">Transmembrane</keyword>
<dbReference type="Proteomes" id="UP000622552">
    <property type="component" value="Unassembled WGS sequence"/>
</dbReference>
<dbReference type="Gene3D" id="1.20.5.3310">
    <property type="match status" value="1"/>
</dbReference>
<evidence type="ECO:0000256" key="5">
    <source>
        <dbReference type="ARBA" id="ARBA00022989"/>
    </source>
</evidence>
<evidence type="ECO:0000313" key="11">
    <source>
        <dbReference type="Proteomes" id="UP000622552"/>
    </source>
</evidence>
<evidence type="ECO:0000256" key="9">
    <source>
        <dbReference type="SAM" id="Phobius"/>
    </source>
</evidence>
<protein>
    <submittedName>
        <fullName evidence="10">Sec-independent protein translocase protein TatB</fullName>
    </submittedName>
</protein>
<dbReference type="EMBL" id="JADOUF010000001">
    <property type="protein sequence ID" value="MBG6138826.1"/>
    <property type="molecule type" value="Genomic_DNA"/>
</dbReference>
<dbReference type="GO" id="GO:0015031">
    <property type="term" value="P:protein transport"/>
    <property type="evidence" value="ECO:0007669"/>
    <property type="project" value="UniProtKB-KW"/>
</dbReference>
<keyword evidence="6" id="KW-0811">Translocation</keyword>
<keyword evidence="11" id="KW-1185">Reference proteome</keyword>
<evidence type="ECO:0000256" key="3">
    <source>
        <dbReference type="ARBA" id="ARBA00022692"/>
    </source>
</evidence>
<feature type="region of interest" description="Disordered" evidence="8">
    <location>
        <begin position="109"/>
        <end position="133"/>
    </location>
</feature>
<name>A0A8J7GWB6_9ACTN</name>
<gene>
    <name evidence="10" type="ORF">IW245_005020</name>
</gene>
<keyword evidence="5 9" id="KW-1133">Transmembrane helix</keyword>
<evidence type="ECO:0000256" key="2">
    <source>
        <dbReference type="ARBA" id="ARBA00022448"/>
    </source>
</evidence>
<dbReference type="InterPro" id="IPR003369">
    <property type="entry name" value="TatA/B/E"/>
</dbReference>
<reference evidence="10" key="1">
    <citation type="submission" date="2020-11" db="EMBL/GenBank/DDBJ databases">
        <title>Sequencing the genomes of 1000 actinobacteria strains.</title>
        <authorList>
            <person name="Klenk H.-P."/>
        </authorList>
    </citation>
    <scope>NUCLEOTIDE SEQUENCE</scope>
    <source>
        <strain evidence="10">DSM 45356</strain>
    </source>
</reference>
<comment type="caution">
    <text evidence="10">The sequence shown here is derived from an EMBL/GenBank/DDBJ whole genome shotgun (WGS) entry which is preliminary data.</text>
</comment>
<accession>A0A8J7GWB6</accession>
<comment type="subcellular location">
    <subcellularLocation>
        <location evidence="1">Membrane</location>
        <topology evidence="1">Single-pass membrane protein</topology>
    </subcellularLocation>
</comment>
<proteinExistence type="predicted"/>
<evidence type="ECO:0000256" key="7">
    <source>
        <dbReference type="ARBA" id="ARBA00023136"/>
    </source>
</evidence>
<feature type="transmembrane region" description="Helical" evidence="9">
    <location>
        <begin position="6"/>
        <end position="22"/>
    </location>
</feature>
<dbReference type="GO" id="GO:0016020">
    <property type="term" value="C:membrane"/>
    <property type="evidence" value="ECO:0007669"/>
    <property type="project" value="UniProtKB-ARBA"/>
</dbReference>
<dbReference type="PRINTS" id="PR01506">
    <property type="entry name" value="TATBPROTEIN"/>
</dbReference>
<keyword evidence="4" id="KW-0653">Protein transport</keyword>
<dbReference type="AlphaFoldDB" id="A0A8J7GWB6"/>
<dbReference type="Pfam" id="PF02416">
    <property type="entry name" value="TatA_B_E"/>
    <property type="match status" value="1"/>
</dbReference>
<evidence type="ECO:0000256" key="8">
    <source>
        <dbReference type="SAM" id="MobiDB-lite"/>
    </source>
</evidence>
<evidence type="ECO:0000256" key="6">
    <source>
        <dbReference type="ARBA" id="ARBA00023010"/>
    </source>
</evidence>
<keyword evidence="2" id="KW-0813">Transport</keyword>
<evidence type="ECO:0000256" key="1">
    <source>
        <dbReference type="ARBA" id="ARBA00004167"/>
    </source>
</evidence>
<feature type="compositionally biased region" description="Basic and acidic residues" evidence="8">
    <location>
        <begin position="123"/>
        <end position="133"/>
    </location>
</feature>
<sequence>MFENLGWMEIVVLVLVGLFIFGPEKLPKAINDGLKFVRNVRAMATNATSDLSREIGTDIKLEDLNPKTFIRKHVLSDEDQSLFRNHAEDLRRELNDALKDPRKDVRMDEYVPVVAETPASTEPRARKFDADAT</sequence>
<evidence type="ECO:0000256" key="4">
    <source>
        <dbReference type="ARBA" id="ARBA00022927"/>
    </source>
</evidence>
<dbReference type="RefSeq" id="WP_197005543.1">
    <property type="nucleotide sequence ID" value="NZ_BONS01000009.1"/>
</dbReference>